<evidence type="ECO:0000256" key="1">
    <source>
        <dbReference type="SAM" id="Phobius"/>
    </source>
</evidence>
<dbReference type="Proteomes" id="UP000296822">
    <property type="component" value="Plasmid unnamed1"/>
</dbReference>
<keyword evidence="1" id="KW-0472">Membrane</keyword>
<dbReference type="GeneID" id="39853410"/>
<feature type="transmembrane region" description="Helical" evidence="1">
    <location>
        <begin position="7"/>
        <end position="30"/>
    </location>
</feature>
<keyword evidence="2" id="KW-0614">Plasmid</keyword>
<keyword evidence="1" id="KW-1133">Transmembrane helix</keyword>
<name>A0A4D6HRY4_9EURY</name>
<feature type="transmembrane region" description="Helical" evidence="1">
    <location>
        <begin position="46"/>
        <end position="66"/>
    </location>
</feature>
<organism evidence="2 3">
    <name type="scientific">Natronorubrum bangense</name>
    <dbReference type="NCBI Taxonomy" id="61858"/>
    <lineage>
        <taxon>Archaea</taxon>
        <taxon>Methanobacteriati</taxon>
        <taxon>Methanobacteriota</taxon>
        <taxon>Stenosarchaea group</taxon>
        <taxon>Halobacteria</taxon>
        <taxon>Halobacteriales</taxon>
        <taxon>Natrialbaceae</taxon>
        <taxon>Natronorubrum</taxon>
    </lineage>
</organism>
<geneLocation type="plasmid" evidence="2">
    <name>unnamed1</name>
</geneLocation>
<keyword evidence="1" id="KW-0812">Transmembrane</keyword>
<accession>A0A4D6HRY4</accession>
<evidence type="ECO:0000313" key="2">
    <source>
        <dbReference type="EMBL" id="QCC56623.1"/>
    </source>
</evidence>
<feature type="transmembrane region" description="Helical" evidence="1">
    <location>
        <begin position="78"/>
        <end position="98"/>
    </location>
</feature>
<evidence type="ECO:0000313" key="3">
    <source>
        <dbReference type="Proteomes" id="UP000296822"/>
    </source>
</evidence>
<proteinExistence type="predicted"/>
<protein>
    <submittedName>
        <fullName evidence="2">DUF2214 domain-containing protein</fullName>
    </submittedName>
</protein>
<sequence length="140" mass="14596">MAVSPLVIRLLHVLAVGGLLGGTAVIWLAFRVDDGISVPLLSWFEGVFWGVVGAIVFTGLGNLAAFGVPGPDTTHGMVLTIKLGCLLFVVAGSVIRTFAVVQLSRGGVSSVTGPRLRWLYAATGWSVVALVLIAEVLTRV</sequence>
<dbReference type="EMBL" id="CP031306">
    <property type="protein sequence ID" value="QCC56623.1"/>
    <property type="molecule type" value="Genomic_DNA"/>
</dbReference>
<gene>
    <name evidence="2" type="ORF">DV706_19210</name>
</gene>
<dbReference type="RefSeq" id="WP_006067125.1">
    <property type="nucleotide sequence ID" value="NZ_CP031306.1"/>
</dbReference>
<dbReference type="AlphaFoldDB" id="A0A4D6HRY4"/>
<dbReference type="KEGG" id="nbg:DV706_19210"/>
<reference evidence="2 3" key="1">
    <citation type="journal article" date="2019" name="Nat. Commun.">
        <title>A new type of DNA phosphorothioation-based antiviral system in archaea.</title>
        <authorList>
            <person name="Xiong L."/>
            <person name="Liu S."/>
            <person name="Chen S."/>
            <person name="Xiao Y."/>
            <person name="Zhu B."/>
            <person name="Gao Y."/>
            <person name="Zhang Y."/>
            <person name="Chen B."/>
            <person name="Luo J."/>
            <person name="Deng Z."/>
            <person name="Chen X."/>
            <person name="Wang L."/>
            <person name="Chen S."/>
        </authorList>
    </citation>
    <scope>NUCLEOTIDE SEQUENCE [LARGE SCALE GENOMIC DNA]</scope>
    <source>
        <strain evidence="2 3">JCM 10635</strain>
        <plasmid evidence="2 3">unnamed1</plasmid>
    </source>
</reference>
<feature type="transmembrane region" description="Helical" evidence="1">
    <location>
        <begin position="118"/>
        <end position="137"/>
    </location>
</feature>